<keyword evidence="10" id="KW-1185">Reference proteome</keyword>
<accession>A0A1Y6C7P1</accession>
<protein>
    <recommendedName>
        <fullName evidence="2">GMP reductase</fullName>
        <ecNumber evidence="1">1.7.1.7</ecNumber>
    </recommendedName>
    <alternativeName>
        <fullName evidence="5">Guanosine 5'-monophosphate oxidoreductase</fullName>
    </alternativeName>
</protein>
<dbReference type="InterPro" id="IPR050139">
    <property type="entry name" value="GMP_reductase"/>
</dbReference>
<evidence type="ECO:0000256" key="1">
    <source>
        <dbReference type="ARBA" id="ARBA00012678"/>
    </source>
</evidence>
<sequence length="342" mass="36587">MTRAITFDDVLLVPSYNHYASRRVVDISSQDHMGKLSLDLPVMTANMDTITEDKMANFIGSKGGIGVLHRFMDIDQNVAMFKRCKTKTFVSIGCNSQELERAKALAEAGAGYFCIDVAHAHAKYVGQTLKDLRDLLGKDACIMAGNVATYAGADYLASCGADVIKVGIGGGSVCTTRIKTGFGVPNLTAIAECARVGRSVVADGGIKAAGDIVKALAFGADFVMIGSMLSGTRPTPGAVLTRDLEDGSPYRYKTYRGMASREVAEDYHGGVAEWKTAEGVATEVPYRETEEEIIADIIGGLRSGLTYGGAATIRELQRKLNYVEVSPAGRLESLPHKLMQHS</sequence>
<keyword evidence="4" id="KW-0560">Oxidoreductase</keyword>
<dbReference type="PANTHER" id="PTHR43170:SF5">
    <property type="entry name" value="GMP REDUCTASE"/>
    <property type="match status" value="1"/>
</dbReference>
<evidence type="ECO:0000256" key="2">
    <source>
        <dbReference type="ARBA" id="ARBA00015800"/>
    </source>
</evidence>
<comment type="function">
    <text evidence="6">Catalyzes the irreversible NADPH-dependent deamination of GMP to IMP. It functions in the conversion of nucleobase, nucleoside and nucleotide derivatives of G to A nucleotides, and in maintaining the intracellular balance of A and G nucleotides.</text>
</comment>
<dbReference type="PANTHER" id="PTHR43170">
    <property type="entry name" value="GMP REDUCTASE"/>
    <property type="match status" value="1"/>
</dbReference>
<dbReference type="CDD" id="cd00381">
    <property type="entry name" value="IMPDH"/>
    <property type="match status" value="1"/>
</dbReference>
<evidence type="ECO:0000256" key="6">
    <source>
        <dbReference type="ARBA" id="ARBA00037691"/>
    </source>
</evidence>
<evidence type="ECO:0000256" key="7">
    <source>
        <dbReference type="ARBA" id="ARBA00048616"/>
    </source>
</evidence>
<dbReference type="InterPro" id="IPR013785">
    <property type="entry name" value="Aldolase_TIM"/>
</dbReference>
<organism evidence="9 10">
    <name type="scientific">Pseudobacteriovorax antillogorgiicola</name>
    <dbReference type="NCBI Taxonomy" id="1513793"/>
    <lineage>
        <taxon>Bacteria</taxon>
        <taxon>Pseudomonadati</taxon>
        <taxon>Bdellovibrionota</taxon>
        <taxon>Oligoflexia</taxon>
        <taxon>Oligoflexales</taxon>
        <taxon>Pseudobacteriovoracaceae</taxon>
        <taxon>Pseudobacteriovorax</taxon>
    </lineage>
</organism>
<evidence type="ECO:0000256" key="3">
    <source>
        <dbReference type="ARBA" id="ARBA00022857"/>
    </source>
</evidence>
<reference evidence="10" key="1">
    <citation type="submission" date="2017-04" db="EMBL/GenBank/DDBJ databases">
        <authorList>
            <person name="Varghese N."/>
            <person name="Submissions S."/>
        </authorList>
    </citation>
    <scope>NUCLEOTIDE SEQUENCE [LARGE SCALE GENOMIC DNA]</scope>
    <source>
        <strain evidence="10">RKEM611</strain>
    </source>
</reference>
<dbReference type="SUPFAM" id="SSF51412">
    <property type="entry name" value="Inosine monophosphate dehydrogenase (IMPDH)"/>
    <property type="match status" value="1"/>
</dbReference>
<evidence type="ECO:0000256" key="4">
    <source>
        <dbReference type="ARBA" id="ARBA00023002"/>
    </source>
</evidence>
<dbReference type="InterPro" id="IPR015875">
    <property type="entry name" value="IMP_DH/GMP_Rdtase_CS"/>
</dbReference>
<dbReference type="OrthoDB" id="5287928at2"/>
<evidence type="ECO:0000256" key="5">
    <source>
        <dbReference type="ARBA" id="ARBA00030699"/>
    </source>
</evidence>
<name>A0A1Y6C7P1_9BACT</name>
<dbReference type="GO" id="GO:0003920">
    <property type="term" value="F:GMP reductase activity"/>
    <property type="evidence" value="ECO:0007669"/>
    <property type="project" value="UniProtKB-EC"/>
</dbReference>
<evidence type="ECO:0000259" key="8">
    <source>
        <dbReference type="Pfam" id="PF00478"/>
    </source>
</evidence>
<evidence type="ECO:0000313" key="10">
    <source>
        <dbReference type="Proteomes" id="UP000192907"/>
    </source>
</evidence>
<dbReference type="Pfam" id="PF00478">
    <property type="entry name" value="IMPDH"/>
    <property type="match status" value="1"/>
</dbReference>
<dbReference type="EMBL" id="FWZT01000015">
    <property type="protein sequence ID" value="SMF49253.1"/>
    <property type="molecule type" value="Genomic_DNA"/>
</dbReference>
<feature type="domain" description="IMP dehydrogenase/GMP reductase" evidence="8">
    <location>
        <begin position="4"/>
        <end position="336"/>
    </location>
</feature>
<dbReference type="STRING" id="1513793.SAMN06296036_11558"/>
<keyword evidence="3" id="KW-0521">NADP</keyword>
<dbReference type="AlphaFoldDB" id="A0A1Y6C7P1"/>
<dbReference type="PROSITE" id="PS00487">
    <property type="entry name" value="IMP_DH_GMP_RED"/>
    <property type="match status" value="1"/>
</dbReference>
<evidence type="ECO:0000313" key="9">
    <source>
        <dbReference type="EMBL" id="SMF49253.1"/>
    </source>
</evidence>
<dbReference type="Gene3D" id="3.20.20.70">
    <property type="entry name" value="Aldolase class I"/>
    <property type="match status" value="1"/>
</dbReference>
<dbReference type="EC" id="1.7.1.7" evidence="1"/>
<dbReference type="InterPro" id="IPR001093">
    <property type="entry name" value="IMP_DH_GMPRt"/>
</dbReference>
<gene>
    <name evidence="9" type="ORF">SAMN06296036_11558</name>
</gene>
<dbReference type="Proteomes" id="UP000192907">
    <property type="component" value="Unassembled WGS sequence"/>
</dbReference>
<comment type="catalytic activity">
    <reaction evidence="7">
        <text>IMP + NH4(+) + NADP(+) = GMP + NADPH + 2 H(+)</text>
        <dbReference type="Rhea" id="RHEA:17185"/>
        <dbReference type="ChEBI" id="CHEBI:15378"/>
        <dbReference type="ChEBI" id="CHEBI:28938"/>
        <dbReference type="ChEBI" id="CHEBI:57783"/>
        <dbReference type="ChEBI" id="CHEBI:58053"/>
        <dbReference type="ChEBI" id="CHEBI:58115"/>
        <dbReference type="ChEBI" id="CHEBI:58349"/>
        <dbReference type="EC" id="1.7.1.7"/>
    </reaction>
</comment>
<dbReference type="RefSeq" id="WP_132319708.1">
    <property type="nucleotide sequence ID" value="NZ_FWZT01000015.1"/>
</dbReference>
<proteinExistence type="predicted"/>
<dbReference type="SMART" id="SM01240">
    <property type="entry name" value="IMPDH"/>
    <property type="match status" value="1"/>
</dbReference>